<name>A0A4S8I4Q7_9BACT</name>
<evidence type="ECO:0000256" key="3">
    <source>
        <dbReference type="ARBA" id="ARBA00022692"/>
    </source>
</evidence>
<dbReference type="Pfam" id="PF06271">
    <property type="entry name" value="RDD"/>
    <property type="match status" value="1"/>
</dbReference>
<feature type="transmembrane region" description="Helical" evidence="6">
    <location>
        <begin position="114"/>
        <end position="134"/>
    </location>
</feature>
<dbReference type="OrthoDB" id="762068at2"/>
<keyword evidence="9" id="KW-1185">Reference proteome</keyword>
<feature type="domain" description="RDD" evidence="7">
    <location>
        <begin position="153"/>
        <end position="264"/>
    </location>
</feature>
<proteinExistence type="predicted"/>
<comment type="subcellular location">
    <subcellularLocation>
        <location evidence="1">Cell membrane</location>
        <topology evidence="1">Multi-pass membrane protein</topology>
    </subcellularLocation>
</comment>
<evidence type="ECO:0000313" key="8">
    <source>
        <dbReference type="EMBL" id="THU41732.1"/>
    </source>
</evidence>
<sequence>MKKLKPVTICLVIALILFQHISRGSYYKGLITGEISGNYGKLYTILQVGLDFIIDIFTIILGIAALSYSDLQVRDRAYSIFRFVYVMTGFLALPTVVFSLVISGGMFFNDPATGFVIISRHLIWITLIVLLLICKPENPIKKVNLQEYDMVAYTSIGHRFVHYLLDYFLILPFWMSAASFLYVFNYMVFGSASYSSANPTLFYLYYFVSYLLYYFLAEAIFRQTLGKMVTRSCVVSDGVQLSTGRILLRTLSRLIPFDPIAFLFGAKWHDRVSSTAVVYIDSWEKVFEEEKGVKD</sequence>
<dbReference type="PANTHER" id="PTHR36115:SF4">
    <property type="entry name" value="MEMBRANE PROTEIN"/>
    <property type="match status" value="1"/>
</dbReference>
<evidence type="ECO:0000313" key="9">
    <source>
        <dbReference type="Proteomes" id="UP000306918"/>
    </source>
</evidence>
<evidence type="ECO:0000256" key="1">
    <source>
        <dbReference type="ARBA" id="ARBA00004651"/>
    </source>
</evidence>
<feature type="transmembrane region" description="Helical" evidence="6">
    <location>
        <begin position="80"/>
        <end position="108"/>
    </location>
</feature>
<keyword evidence="3 6" id="KW-0812">Transmembrane</keyword>
<dbReference type="EMBL" id="STFF01000001">
    <property type="protein sequence ID" value="THU41732.1"/>
    <property type="molecule type" value="Genomic_DNA"/>
</dbReference>
<keyword evidence="4 6" id="KW-1133">Transmembrane helix</keyword>
<dbReference type="PANTHER" id="PTHR36115">
    <property type="entry name" value="PROLINE-RICH ANTIGEN HOMOLOG-RELATED"/>
    <property type="match status" value="1"/>
</dbReference>
<protein>
    <submittedName>
        <fullName evidence="8">RDD family protein</fullName>
    </submittedName>
</protein>
<dbReference type="AlphaFoldDB" id="A0A4S8I4Q7"/>
<dbReference type="InterPro" id="IPR010432">
    <property type="entry name" value="RDD"/>
</dbReference>
<accession>A0A4S8I4Q7</accession>
<dbReference type="InterPro" id="IPR051791">
    <property type="entry name" value="Pra-immunoreactive"/>
</dbReference>
<feature type="transmembrane region" description="Helical" evidence="6">
    <location>
        <begin position="201"/>
        <end position="221"/>
    </location>
</feature>
<feature type="transmembrane region" description="Helical" evidence="6">
    <location>
        <begin position="48"/>
        <end position="68"/>
    </location>
</feature>
<keyword evidence="2" id="KW-1003">Cell membrane</keyword>
<comment type="caution">
    <text evidence="8">The sequence shown here is derived from an EMBL/GenBank/DDBJ whole genome shotgun (WGS) entry which is preliminary data.</text>
</comment>
<dbReference type="RefSeq" id="WP_136576220.1">
    <property type="nucleotide sequence ID" value="NZ_STFF01000001.1"/>
</dbReference>
<organism evidence="8 9">
    <name type="scientific">Niastella caeni</name>
    <dbReference type="NCBI Taxonomy" id="2569763"/>
    <lineage>
        <taxon>Bacteria</taxon>
        <taxon>Pseudomonadati</taxon>
        <taxon>Bacteroidota</taxon>
        <taxon>Chitinophagia</taxon>
        <taxon>Chitinophagales</taxon>
        <taxon>Chitinophagaceae</taxon>
        <taxon>Niastella</taxon>
    </lineage>
</organism>
<reference evidence="8 9" key="1">
    <citation type="submission" date="2019-04" db="EMBL/GenBank/DDBJ databases">
        <title>Niastella caeni sp. nov., isolated from activated sludge.</title>
        <authorList>
            <person name="Sheng M."/>
        </authorList>
    </citation>
    <scope>NUCLEOTIDE SEQUENCE [LARGE SCALE GENOMIC DNA]</scope>
    <source>
        <strain evidence="8 9">HX-2-15</strain>
    </source>
</reference>
<evidence type="ECO:0000256" key="4">
    <source>
        <dbReference type="ARBA" id="ARBA00022989"/>
    </source>
</evidence>
<dbReference type="Proteomes" id="UP000306918">
    <property type="component" value="Unassembled WGS sequence"/>
</dbReference>
<dbReference type="GO" id="GO:0005886">
    <property type="term" value="C:plasma membrane"/>
    <property type="evidence" value="ECO:0007669"/>
    <property type="project" value="UniProtKB-SubCell"/>
</dbReference>
<gene>
    <name evidence="8" type="ORF">FAM09_06430</name>
</gene>
<evidence type="ECO:0000256" key="5">
    <source>
        <dbReference type="ARBA" id="ARBA00023136"/>
    </source>
</evidence>
<evidence type="ECO:0000259" key="7">
    <source>
        <dbReference type="Pfam" id="PF06271"/>
    </source>
</evidence>
<keyword evidence="5 6" id="KW-0472">Membrane</keyword>
<feature type="transmembrane region" description="Helical" evidence="6">
    <location>
        <begin position="167"/>
        <end position="189"/>
    </location>
</feature>
<evidence type="ECO:0000256" key="2">
    <source>
        <dbReference type="ARBA" id="ARBA00022475"/>
    </source>
</evidence>
<evidence type="ECO:0000256" key="6">
    <source>
        <dbReference type="SAM" id="Phobius"/>
    </source>
</evidence>